<dbReference type="Pfam" id="PF00638">
    <property type="entry name" value="Ran_BP1"/>
    <property type="match status" value="1"/>
</dbReference>
<dbReference type="PROSITE" id="PS50196">
    <property type="entry name" value="RANBD1"/>
    <property type="match status" value="1"/>
</dbReference>
<reference evidence="12" key="1">
    <citation type="journal article" date="2014" name="Insect Biochem. Mol. Biol.">
        <title>An insight into the sialome of the frog biting fly, Corethrella appendiculata.</title>
        <authorList>
            <person name="Ribeiro J.M.C."/>
            <person name="Chagas A.C."/>
            <person name="Pham V.M."/>
            <person name="Lounibos L.P."/>
            <person name="Calvo E."/>
        </authorList>
    </citation>
    <scope>NUCLEOTIDE SEQUENCE</scope>
    <source>
        <tissue evidence="12">Salivary glands</tissue>
    </source>
</reference>
<accession>U5EZQ4</accession>
<evidence type="ECO:0000313" key="12">
    <source>
        <dbReference type="EMBL" id="JAB59512.1"/>
    </source>
</evidence>
<dbReference type="GO" id="GO:0006606">
    <property type="term" value="P:protein import into nucleus"/>
    <property type="evidence" value="ECO:0007669"/>
    <property type="project" value="TreeGrafter"/>
</dbReference>
<evidence type="ECO:0000256" key="9">
    <source>
        <dbReference type="ARBA" id="ARBA00023242"/>
    </source>
</evidence>
<feature type="region of interest" description="Disordered" evidence="10">
    <location>
        <begin position="306"/>
        <end position="325"/>
    </location>
</feature>
<sequence>MSKRRPVSDLNHDNWNEEEDLEEAGQFAKASEDVLQKRVIKQARRRIAGGEGTGTGGAFSGFAGFSKITSTTSDSSTGATASPFSFLAKVPTTNGTKDKADSKQSAILSSFAGFGKSTAVAAASTTGFSLATTTTTTASTSFFPKALTSTATTSTAIDTVTSSAVKKDDYFAKIKELNQSVSKWIQKHVDENPICKLTPIFKDYEKYLEEIESEELKTAASPPSTTTATVAKESDIKKAATTSSTMVQAQSPKPISDFKFGSTTSPLSGFAAVKSDTTKPAFSFGSGSSTPFTFGNVSQPAATIAPAAKSSENNDDEGEYHPPKAEYTPVEEKDYIYSKRCKLFVKQESEYSDRGIGTLYIKQVDGKTQVLLRAETSLGNILLNIILNESIPTQRLGKNNVMLVCLPTPDSKPPPTPILLRVKTAEEADELLNTLEKYKK</sequence>
<keyword evidence="3" id="KW-0677">Repeat</keyword>
<keyword evidence="8" id="KW-0906">Nuclear pore complex</keyword>
<evidence type="ECO:0000256" key="8">
    <source>
        <dbReference type="ARBA" id="ARBA00023132"/>
    </source>
</evidence>
<evidence type="ECO:0000256" key="7">
    <source>
        <dbReference type="ARBA" id="ARBA00023010"/>
    </source>
</evidence>
<keyword evidence="2" id="KW-0813">Transport</keyword>
<dbReference type="SUPFAM" id="SSF50729">
    <property type="entry name" value="PH domain-like"/>
    <property type="match status" value="1"/>
</dbReference>
<keyword evidence="5" id="KW-0653">Protein transport</keyword>
<evidence type="ECO:0000256" key="3">
    <source>
        <dbReference type="ARBA" id="ARBA00022737"/>
    </source>
</evidence>
<dbReference type="SMART" id="SM00160">
    <property type="entry name" value="RanBD"/>
    <property type="match status" value="1"/>
</dbReference>
<keyword evidence="4" id="KW-0509">mRNA transport</keyword>
<name>U5EZQ4_9DIPT</name>
<dbReference type="CDD" id="cd13170">
    <property type="entry name" value="RanBD_NUP50"/>
    <property type="match status" value="1"/>
</dbReference>
<dbReference type="Gene3D" id="2.30.29.30">
    <property type="entry name" value="Pleckstrin-homology domain (PH domain)/Phosphotyrosine-binding domain (PTB)"/>
    <property type="match status" value="1"/>
</dbReference>
<evidence type="ECO:0000256" key="5">
    <source>
        <dbReference type="ARBA" id="ARBA00022927"/>
    </source>
</evidence>
<dbReference type="InterPro" id="IPR011993">
    <property type="entry name" value="PH-like_dom_sf"/>
</dbReference>
<dbReference type="InterPro" id="IPR015007">
    <property type="entry name" value="NUP2/50/61"/>
</dbReference>
<dbReference type="EMBL" id="GANO01000359">
    <property type="protein sequence ID" value="JAB59512.1"/>
    <property type="molecule type" value="mRNA"/>
</dbReference>
<evidence type="ECO:0000256" key="4">
    <source>
        <dbReference type="ARBA" id="ARBA00022816"/>
    </source>
</evidence>
<dbReference type="InterPro" id="IPR000156">
    <property type="entry name" value="Ran_bind_dom"/>
</dbReference>
<protein>
    <submittedName>
        <fullName evidence="12">Putative nucleoporin 50</fullName>
    </submittedName>
</protein>
<evidence type="ECO:0000259" key="11">
    <source>
        <dbReference type="PROSITE" id="PS50196"/>
    </source>
</evidence>
<dbReference type="GO" id="GO:0051028">
    <property type="term" value="P:mRNA transport"/>
    <property type="evidence" value="ECO:0007669"/>
    <property type="project" value="UniProtKB-KW"/>
</dbReference>
<feature type="domain" description="RanBD1" evidence="11">
    <location>
        <begin position="331"/>
        <end position="440"/>
    </location>
</feature>
<evidence type="ECO:0000256" key="1">
    <source>
        <dbReference type="ARBA" id="ARBA00004567"/>
    </source>
</evidence>
<dbReference type="Pfam" id="PF08911">
    <property type="entry name" value="NUP50"/>
    <property type="match status" value="1"/>
</dbReference>
<evidence type="ECO:0000256" key="10">
    <source>
        <dbReference type="SAM" id="MobiDB-lite"/>
    </source>
</evidence>
<feature type="region of interest" description="Disordered" evidence="10">
    <location>
        <begin position="1"/>
        <end position="24"/>
    </location>
</feature>
<comment type="subcellular location">
    <subcellularLocation>
        <location evidence="1">Nucleus</location>
        <location evidence="1">Nuclear pore complex</location>
    </subcellularLocation>
</comment>
<proteinExistence type="evidence at transcript level"/>
<dbReference type="InterPro" id="IPR045255">
    <property type="entry name" value="RanBP1-like"/>
</dbReference>
<evidence type="ECO:0000256" key="2">
    <source>
        <dbReference type="ARBA" id="ARBA00022448"/>
    </source>
</evidence>
<organism evidence="12">
    <name type="scientific">Corethrella appendiculata</name>
    <dbReference type="NCBI Taxonomy" id="1370023"/>
    <lineage>
        <taxon>Eukaryota</taxon>
        <taxon>Metazoa</taxon>
        <taxon>Ecdysozoa</taxon>
        <taxon>Arthropoda</taxon>
        <taxon>Hexapoda</taxon>
        <taxon>Insecta</taxon>
        <taxon>Pterygota</taxon>
        <taxon>Neoptera</taxon>
        <taxon>Endopterygota</taxon>
        <taxon>Diptera</taxon>
        <taxon>Nematocera</taxon>
        <taxon>Culicoidea</taxon>
        <taxon>Chaoboridae</taxon>
        <taxon>Corethrella</taxon>
    </lineage>
</organism>
<keyword evidence="6" id="KW-0007">Acetylation</keyword>
<keyword evidence="7" id="KW-0811">Translocation</keyword>
<dbReference type="PANTHER" id="PTHR23138">
    <property type="entry name" value="RAN BINDING PROTEIN"/>
    <property type="match status" value="1"/>
</dbReference>
<feature type="compositionally biased region" description="Basic and acidic residues" evidence="10">
    <location>
        <begin position="1"/>
        <end position="15"/>
    </location>
</feature>
<keyword evidence="9" id="KW-0539">Nucleus</keyword>
<evidence type="ECO:0000256" key="6">
    <source>
        <dbReference type="ARBA" id="ARBA00022990"/>
    </source>
</evidence>
<dbReference type="AlphaFoldDB" id="U5EZQ4"/>
<dbReference type="PANTHER" id="PTHR23138:SF141">
    <property type="entry name" value="NUCLEAR PORE COMPLEX PROTEIN NUP50"/>
    <property type="match status" value="1"/>
</dbReference>
<dbReference type="GO" id="GO:0005643">
    <property type="term" value="C:nuclear pore"/>
    <property type="evidence" value="ECO:0007669"/>
    <property type="project" value="UniProtKB-SubCell"/>
</dbReference>